<keyword evidence="9" id="KW-1185">Reference proteome</keyword>
<dbReference type="Pfam" id="PF07645">
    <property type="entry name" value="EGF_CA"/>
    <property type="match status" value="1"/>
</dbReference>
<evidence type="ECO:0000256" key="4">
    <source>
        <dbReference type="ARBA" id="ARBA00023157"/>
    </source>
</evidence>
<dbReference type="Proteomes" id="UP000886998">
    <property type="component" value="Unassembled WGS sequence"/>
</dbReference>
<dbReference type="SMART" id="SM00179">
    <property type="entry name" value="EGF_CA"/>
    <property type="match status" value="1"/>
</dbReference>
<dbReference type="FunFam" id="2.10.25.10:FF:000038">
    <property type="entry name" value="Fibrillin 2"/>
    <property type="match status" value="1"/>
</dbReference>
<keyword evidence="1 6" id="KW-0245">EGF-like domain</keyword>
<keyword evidence="2" id="KW-0732">Signal</keyword>
<dbReference type="GO" id="GO:0005509">
    <property type="term" value="F:calcium ion binding"/>
    <property type="evidence" value="ECO:0007669"/>
    <property type="project" value="InterPro"/>
</dbReference>
<dbReference type="InterPro" id="IPR051586">
    <property type="entry name" value="PKC-binding_NELL"/>
</dbReference>
<dbReference type="PANTHER" id="PTHR24042">
    <property type="entry name" value="NEL HOMOLOG"/>
    <property type="match status" value="1"/>
</dbReference>
<reference evidence="8" key="1">
    <citation type="submission" date="2020-08" db="EMBL/GenBank/DDBJ databases">
        <title>Multicomponent nature underlies the extraordinary mechanical properties of spider dragline silk.</title>
        <authorList>
            <person name="Kono N."/>
            <person name="Nakamura H."/>
            <person name="Mori M."/>
            <person name="Yoshida Y."/>
            <person name="Ohtoshi R."/>
            <person name="Malay A.D."/>
            <person name="Moran D.A.P."/>
            <person name="Tomita M."/>
            <person name="Numata K."/>
            <person name="Arakawa K."/>
        </authorList>
    </citation>
    <scope>NUCLEOTIDE SEQUENCE</scope>
</reference>
<evidence type="ECO:0000259" key="7">
    <source>
        <dbReference type="PROSITE" id="PS50026"/>
    </source>
</evidence>
<name>A0A8X6X0S4_9ARAC</name>
<dbReference type="AlphaFoldDB" id="A0A8X6X0S4"/>
<evidence type="ECO:0000313" key="9">
    <source>
        <dbReference type="Proteomes" id="UP000886998"/>
    </source>
</evidence>
<dbReference type="InterPro" id="IPR000742">
    <property type="entry name" value="EGF"/>
</dbReference>
<keyword evidence="3" id="KW-0677">Repeat</keyword>
<organism evidence="8 9">
    <name type="scientific">Trichonephila inaurata madagascariensis</name>
    <dbReference type="NCBI Taxonomy" id="2747483"/>
    <lineage>
        <taxon>Eukaryota</taxon>
        <taxon>Metazoa</taxon>
        <taxon>Ecdysozoa</taxon>
        <taxon>Arthropoda</taxon>
        <taxon>Chelicerata</taxon>
        <taxon>Arachnida</taxon>
        <taxon>Araneae</taxon>
        <taxon>Araneomorphae</taxon>
        <taxon>Entelegynae</taxon>
        <taxon>Araneoidea</taxon>
        <taxon>Nephilidae</taxon>
        <taxon>Trichonephila</taxon>
        <taxon>Trichonephila inaurata</taxon>
    </lineage>
</organism>
<dbReference type="InterPro" id="IPR018097">
    <property type="entry name" value="EGF_Ca-bd_CS"/>
</dbReference>
<evidence type="ECO:0000256" key="2">
    <source>
        <dbReference type="ARBA" id="ARBA00022729"/>
    </source>
</evidence>
<accession>A0A8X6X0S4</accession>
<dbReference type="OrthoDB" id="6430273at2759"/>
<dbReference type="InterPro" id="IPR049883">
    <property type="entry name" value="NOTCH1_EGF-like"/>
</dbReference>
<dbReference type="SUPFAM" id="SSF57196">
    <property type="entry name" value="EGF/Laminin"/>
    <property type="match status" value="1"/>
</dbReference>
<evidence type="ECO:0000256" key="6">
    <source>
        <dbReference type="PROSITE-ProRule" id="PRU00076"/>
    </source>
</evidence>
<dbReference type="PROSITE" id="PS50026">
    <property type="entry name" value="EGF_3"/>
    <property type="match status" value="1"/>
</dbReference>
<protein>
    <submittedName>
        <fullName evidence="8">EGF-like domain-containing protein</fullName>
    </submittedName>
</protein>
<dbReference type="GO" id="GO:0008201">
    <property type="term" value="F:heparin binding"/>
    <property type="evidence" value="ECO:0007669"/>
    <property type="project" value="TreeGrafter"/>
</dbReference>
<dbReference type="InterPro" id="IPR000152">
    <property type="entry name" value="EGF-type_Asp/Asn_hydroxyl_site"/>
</dbReference>
<comment type="caution">
    <text evidence="6">Lacks conserved residue(s) required for the propagation of feature annotation.</text>
</comment>
<dbReference type="CDD" id="cd00054">
    <property type="entry name" value="EGF_CA"/>
    <property type="match status" value="1"/>
</dbReference>
<dbReference type="EMBL" id="BMAV01004421">
    <property type="protein sequence ID" value="GFY44810.1"/>
    <property type="molecule type" value="Genomic_DNA"/>
</dbReference>
<comment type="caution">
    <text evidence="8">The sequence shown here is derived from an EMBL/GenBank/DDBJ whole genome shotgun (WGS) entry which is preliminary data.</text>
</comment>
<proteinExistence type="predicted"/>
<keyword evidence="5" id="KW-0325">Glycoprotein</keyword>
<dbReference type="GO" id="GO:0005615">
    <property type="term" value="C:extracellular space"/>
    <property type="evidence" value="ECO:0007669"/>
    <property type="project" value="TreeGrafter"/>
</dbReference>
<sequence length="120" mass="13201">MSERCMVKHETLTLCSESVKRAVCGKGATCSNFKCTCENGYRTIDSTIRVLDKTTILRCEDIDECAEKTHSCPANSTCVNTPGDYFCQCTNGNRKKEGDDPNALDKKLCTTEVVVEFGPS</sequence>
<evidence type="ECO:0000256" key="1">
    <source>
        <dbReference type="ARBA" id="ARBA00022536"/>
    </source>
</evidence>
<dbReference type="PROSITE" id="PS00010">
    <property type="entry name" value="ASX_HYDROXYL"/>
    <property type="match status" value="1"/>
</dbReference>
<evidence type="ECO:0000256" key="3">
    <source>
        <dbReference type="ARBA" id="ARBA00022737"/>
    </source>
</evidence>
<dbReference type="Gene3D" id="2.10.25.10">
    <property type="entry name" value="Laminin"/>
    <property type="match status" value="2"/>
</dbReference>
<dbReference type="PANTHER" id="PTHR24042:SF5">
    <property type="entry name" value="EGF-LIKE CALCIUM-BINDING DOMAIN-CONTAINING PROTEIN"/>
    <property type="match status" value="1"/>
</dbReference>
<dbReference type="SMART" id="SM00181">
    <property type="entry name" value="EGF"/>
    <property type="match status" value="2"/>
</dbReference>
<gene>
    <name evidence="8" type="primary">AVEN_26101_1</name>
    <name evidence="8" type="ORF">TNIN_223031</name>
</gene>
<feature type="domain" description="EGF-like" evidence="7">
    <location>
        <begin position="61"/>
        <end position="99"/>
    </location>
</feature>
<keyword evidence="4" id="KW-1015">Disulfide bond</keyword>
<evidence type="ECO:0000313" key="8">
    <source>
        <dbReference type="EMBL" id="GFY44810.1"/>
    </source>
</evidence>
<dbReference type="PROSITE" id="PS01187">
    <property type="entry name" value="EGF_CA"/>
    <property type="match status" value="1"/>
</dbReference>
<evidence type="ECO:0000256" key="5">
    <source>
        <dbReference type="ARBA" id="ARBA00023180"/>
    </source>
</evidence>
<dbReference type="InterPro" id="IPR001881">
    <property type="entry name" value="EGF-like_Ca-bd_dom"/>
</dbReference>